<reference evidence="2 3" key="2">
    <citation type="submission" date="2019-04" db="EMBL/GenBank/DDBJ databases">
        <title>The genome sequence of big-headed turtle.</title>
        <authorList>
            <person name="Gong S."/>
        </authorList>
    </citation>
    <scope>NUCLEOTIDE SEQUENCE [LARGE SCALE GENOMIC DNA]</scope>
    <source>
        <strain evidence="2">DO16091913</strain>
        <tissue evidence="2">Muscle</tissue>
    </source>
</reference>
<keyword evidence="3" id="KW-1185">Reference proteome</keyword>
<reference evidence="2 3" key="1">
    <citation type="submission" date="2019-04" db="EMBL/GenBank/DDBJ databases">
        <title>Draft genome of the big-headed turtle Platysternon megacephalum.</title>
        <authorList>
            <person name="Gong S."/>
        </authorList>
    </citation>
    <scope>NUCLEOTIDE SEQUENCE [LARGE SCALE GENOMIC DNA]</scope>
    <source>
        <strain evidence="2">DO16091913</strain>
        <tissue evidence="2">Muscle</tissue>
    </source>
</reference>
<dbReference type="AlphaFoldDB" id="A0A4D9E501"/>
<feature type="region of interest" description="Disordered" evidence="1">
    <location>
        <begin position="39"/>
        <end position="61"/>
    </location>
</feature>
<gene>
    <name evidence="2" type="ORF">DR999_PMT14117</name>
</gene>
<organism evidence="2 3">
    <name type="scientific">Platysternon megacephalum</name>
    <name type="common">big-headed turtle</name>
    <dbReference type="NCBI Taxonomy" id="55544"/>
    <lineage>
        <taxon>Eukaryota</taxon>
        <taxon>Metazoa</taxon>
        <taxon>Chordata</taxon>
        <taxon>Craniata</taxon>
        <taxon>Vertebrata</taxon>
        <taxon>Euteleostomi</taxon>
        <taxon>Archelosauria</taxon>
        <taxon>Testudinata</taxon>
        <taxon>Testudines</taxon>
        <taxon>Cryptodira</taxon>
        <taxon>Durocryptodira</taxon>
        <taxon>Testudinoidea</taxon>
        <taxon>Platysternidae</taxon>
        <taxon>Platysternon</taxon>
    </lineage>
</organism>
<dbReference type="Proteomes" id="UP000297703">
    <property type="component" value="Unassembled WGS sequence"/>
</dbReference>
<dbReference type="EMBL" id="QXTE01000157">
    <property type="protein sequence ID" value="TFK03555.1"/>
    <property type="molecule type" value="Genomic_DNA"/>
</dbReference>
<proteinExistence type="predicted"/>
<feature type="region of interest" description="Disordered" evidence="1">
    <location>
        <begin position="1"/>
        <end position="23"/>
    </location>
</feature>
<sequence length="99" mass="10307">MLPYLAREPPQGGPGAPVGALAGDWGPCPTTSNMLRCHGGERSIRGVGSSPQAPRPAGPEAAEVCSMSKRIQFSLACDPSRKAQAQGGFQQPCLCCLHF</sequence>
<evidence type="ECO:0000313" key="2">
    <source>
        <dbReference type="EMBL" id="TFK03555.1"/>
    </source>
</evidence>
<evidence type="ECO:0000313" key="3">
    <source>
        <dbReference type="Proteomes" id="UP000297703"/>
    </source>
</evidence>
<keyword evidence="2" id="KW-0675">Receptor</keyword>
<protein>
    <submittedName>
        <fullName evidence="2">Transient receptor potential cation channel subfamily M member 8</fullName>
    </submittedName>
</protein>
<accession>A0A4D9E501</accession>
<evidence type="ECO:0000256" key="1">
    <source>
        <dbReference type="SAM" id="MobiDB-lite"/>
    </source>
</evidence>
<name>A0A4D9E501_9SAUR</name>
<comment type="caution">
    <text evidence="2">The sequence shown here is derived from an EMBL/GenBank/DDBJ whole genome shotgun (WGS) entry which is preliminary data.</text>
</comment>